<protein>
    <submittedName>
        <fullName evidence="2">Uncharacterized protein</fullName>
    </submittedName>
</protein>
<dbReference type="AlphaFoldDB" id="A0AAV4EFD1"/>
<organism evidence="2 3">
    <name type="scientific">Elysia marginata</name>
    <dbReference type="NCBI Taxonomy" id="1093978"/>
    <lineage>
        <taxon>Eukaryota</taxon>
        <taxon>Metazoa</taxon>
        <taxon>Spiralia</taxon>
        <taxon>Lophotrochozoa</taxon>
        <taxon>Mollusca</taxon>
        <taxon>Gastropoda</taxon>
        <taxon>Heterobranchia</taxon>
        <taxon>Euthyneura</taxon>
        <taxon>Panpulmonata</taxon>
        <taxon>Sacoglossa</taxon>
        <taxon>Placobranchoidea</taxon>
        <taxon>Plakobranchidae</taxon>
        <taxon>Elysia</taxon>
    </lineage>
</organism>
<accession>A0AAV4EFD1</accession>
<evidence type="ECO:0000313" key="3">
    <source>
        <dbReference type="Proteomes" id="UP000762676"/>
    </source>
</evidence>
<gene>
    <name evidence="2" type="ORF">ElyMa_001796100</name>
</gene>
<sequence length="416" mass="46598">MISEASLPSGPAMAARQQGGEETQTVTAAEQCSITGAVCEGAGHMAQTPASLQTAETPVEQRACETVNPSVSVRPGWRAKALGYTRRVINTVTLGYFSRRLGVDEERIHHPAIPDPGADGSISNSDQDGDIPDAPAPLDEEEIQLTCCERFKAFFQNCYTILSLLFQMICSCLYRWFCCCCKKDDDADLKEVQSQVTGISLGERVAEPASPAVARQSRYTRPETLIWGSNEREVKIYPNKEAWDAYERENKILENVVAHWICAFKYFVDGGTWGIVWNRNAVRESLEAVGNDLILVVENERYNREELLRDQNQAISDEVSKDIRNRIFSEILYLVFSKIEMPDARVIELYQLFHETRTSCERIEDKPDDPDGGCKLFLNIGAAKLKILKGIDMAYGACAYRMAIKRLLDERGLSLS</sequence>
<reference evidence="2 3" key="1">
    <citation type="journal article" date="2021" name="Elife">
        <title>Chloroplast acquisition without the gene transfer in kleptoplastic sea slugs, Plakobranchus ocellatus.</title>
        <authorList>
            <person name="Maeda T."/>
            <person name="Takahashi S."/>
            <person name="Yoshida T."/>
            <person name="Shimamura S."/>
            <person name="Takaki Y."/>
            <person name="Nagai Y."/>
            <person name="Toyoda A."/>
            <person name="Suzuki Y."/>
            <person name="Arimoto A."/>
            <person name="Ishii H."/>
            <person name="Satoh N."/>
            <person name="Nishiyama T."/>
            <person name="Hasebe M."/>
            <person name="Maruyama T."/>
            <person name="Minagawa J."/>
            <person name="Obokata J."/>
            <person name="Shigenobu S."/>
        </authorList>
    </citation>
    <scope>NUCLEOTIDE SEQUENCE [LARGE SCALE GENOMIC DNA]</scope>
</reference>
<feature type="region of interest" description="Disordered" evidence="1">
    <location>
        <begin position="1"/>
        <end position="21"/>
    </location>
</feature>
<dbReference type="Proteomes" id="UP000762676">
    <property type="component" value="Unassembled WGS sequence"/>
</dbReference>
<feature type="region of interest" description="Disordered" evidence="1">
    <location>
        <begin position="109"/>
        <end position="135"/>
    </location>
</feature>
<dbReference type="EMBL" id="BMAT01003641">
    <property type="protein sequence ID" value="GFR59495.1"/>
    <property type="molecule type" value="Genomic_DNA"/>
</dbReference>
<keyword evidence="3" id="KW-1185">Reference proteome</keyword>
<name>A0AAV4EFD1_9GAST</name>
<comment type="caution">
    <text evidence="2">The sequence shown here is derived from an EMBL/GenBank/DDBJ whole genome shotgun (WGS) entry which is preliminary data.</text>
</comment>
<evidence type="ECO:0000313" key="2">
    <source>
        <dbReference type="EMBL" id="GFR59495.1"/>
    </source>
</evidence>
<evidence type="ECO:0000256" key="1">
    <source>
        <dbReference type="SAM" id="MobiDB-lite"/>
    </source>
</evidence>
<proteinExistence type="predicted"/>